<dbReference type="InterPro" id="IPR039424">
    <property type="entry name" value="SBP_5"/>
</dbReference>
<dbReference type="PROSITE" id="PS51318">
    <property type="entry name" value="TAT"/>
    <property type="match status" value="1"/>
</dbReference>
<dbReference type="Pfam" id="PF00496">
    <property type="entry name" value="SBP_bac_5"/>
    <property type="match status" value="1"/>
</dbReference>
<dbReference type="Proteomes" id="UP000295258">
    <property type="component" value="Unassembled WGS sequence"/>
</dbReference>
<dbReference type="RefSeq" id="WP_132604629.1">
    <property type="nucleotide sequence ID" value="NZ_SMKO01000192.1"/>
</dbReference>
<dbReference type="CDD" id="cd08500">
    <property type="entry name" value="PBP2_NikA_DppA_OppA_like_4"/>
    <property type="match status" value="1"/>
</dbReference>
<proteinExistence type="predicted"/>
<dbReference type="EMBL" id="SMKO01000192">
    <property type="protein sequence ID" value="TDC92966.1"/>
    <property type="molecule type" value="Genomic_DNA"/>
</dbReference>
<dbReference type="Gene3D" id="3.40.190.10">
    <property type="entry name" value="Periplasmic binding protein-like II"/>
    <property type="match status" value="1"/>
</dbReference>
<dbReference type="InterPro" id="IPR006311">
    <property type="entry name" value="TAT_signal"/>
</dbReference>
<dbReference type="PANTHER" id="PTHR30290:SF62">
    <property type="entry name" value="OLIGOPEPTIDE ABC TRANSPORTER, PERIPLASMIC OLIGOPEPTIDE-BINDING PROTEIN"/>
    <property type="match status" value="1"/>
</dbReference>
<dbReference type="PANTHER" id="PTHR30290">
    <property type="entry name" value="PERIPLASMIC BINDING COMPONENT OF ABC TRANSPORTER"/>
    <property type="match status" value="1"/>
</dbReference>
<dbReference type="Gene3D" id="3.10.105.10">
    <property type="entry name" value="Dipeptide-binding Protein, Domain 3"/>
    <property type="match status" value="1"/>
</dbReference>
<sequence length="665" mass="75436">MTDRIAPHWLSRRDLMRLGGGALLVTTSLTACSSGEPQGGAAASKSAPPANRPLESPMLAERIRSGKLPPLAERLPAVADRLVVDGPEGLGGYGGTYRGACLGEGDDPWLERLIAYEPMVRVDPTMKTTMPGTFKEITANAEGTEYTLHMRKGMRWSDGEPFTADDVMFAIEDVYFNEKVTPAGVPSLLQTEGGRAKAQKVDDHTVKITFPDPKGDFIDECRGAIWWSVNFGFFPKHYLKDFHPTYNKDLDKDIKKRGFGEFTPYWEDRIKWWNNPERPTLHAWVITDPLNTGDRVVAERNPYYWKVDSGGAQLPYIDKMEFAIIQEAEVMLLQAVDGKLDFHARHINSDVNKPVLAEGRQKGGYRFVKVETTSMNRLIISLNLCHKDKELREIFRNKDFRIGLSHAIDRQNIIDTAYQRQGEPWQAAPHRNSEFFDEQMAKQYTQYDVNLANQHLDRAGLTEKDGDGFRLLPGGERLRFSLDLITLFPEWANAAELVRQNWAAVGVEMKVNPIERTLFYDRKMAKNNEHDANVWAGDGGYRVEIQEARWWFPNGEESNYATPWGVYFQTDGKGEHAQDPPAETLRQMELYGQMRAEPDQAKRKEMFRQILAIAKEQFYVIGLVLPTDGYAIASNKLHNVPESYPDAFLHLAPGPTDLPTWYFGA</sequence>
<name>A0A4R4URJ2_9ACTN</name>
<accession>A0A4R4URJ2</accession>
<evidence type="ECO:0000256" key="1">
    <source>
        <dbReference type="SAM" id="MobiDB-lite"/>
    </source>
</evidence>
<comment type="caution">
    <text evidence="3">The sequence shown here is derived from an EMBL/GenBank/DDBJ whole genome shotgun (WGS) entry which is preliminary data.</text>
</comment>
<dbReference type="SUPFAM" id="SSF53850">
    <property type="entry name" value="Periplasmic binding protein-like II"/>
    <property type="match status" value="1"/>
</dbReference>
<reference evidence="3 4" key="1">
    <citation type="submission" date="2019-03" db="EMBL/GenBank/DDBJ databases">
        <title>Draft genome sequences of novel Actinobacteria.</title>
        <authorList>
            <person name="Sahin N."/>
            <person name="Ay H."/>
            <person name="Saygin H."/>
        </authorList>
    </citation>
    <scope>NUCLEOTIDE SEQUENCE [LARGE SCALE GENOMIC DNA]</scope>
    <source>
        <strain evidence="3 4">KC310</strain>
    </source>
</reference>
<organism evidence="3 4">
    <name type="scientific">Nonomuraea deserti</name>
    <dbReference type="NCBI Taxonomy" id="1848322"/>
    <lineage>
        <taxon>Bacteria</taxon>
        <taxon>Bacillati</taxon>
        <taxon>Actinomycetota</taxon>
        <taxon>Actinomycetes</taxon>
        <taxon>Streptosporangiales</taxon>
        <taxon>Streptosporangiaceae</taxon>
        <taxon>Nonomuraea</taxon>
    </lineage>
</organism>
<protein>
    <submittedName>
        <fullName evidence="3">ABC transporter substrate-binding protein</fullName>
    </submittedName>
</protein>
<feature type="domain" description="Solute-binding protein family 5" evidence="2">
    <location>
        <begin position="131"/>
        <end position="541"/>
    </location>
</feature>
<keyword evidence="4" id="KW-1185">Reference proteome</keyword>
<dbReference type="PROSITE" id="PS51257">
    <property type="entry name" value="PROKAR_LIPOPROTEIN"/>
    <property type="match status" value="1"/>
</dbReference>
<dbReference type="GO" id="GO:1904680">
    <property type="term" value="F:peptide transmembrane transporter activity"/>
    <property type="evidence" value="ECO:0007669"/>
    <property type="project" value="TreeGrafter"/>
</dbReference>
<dbReference type="GO" id="GO:0015833">
    <property type="term" value="P:peptide transport"/>
    <property type="evidence" value="ECO:0007669"/>
    <property type="project" value="TreeGrafter"/>
</dbReference>
<evidence type="ECO:0000259" key="2">
    <source>
        <dbReference type="Pfam" id="PF00496"/>
    </source>
</evidence>
<dbReference type="AlphaFoldDB" id="A0A4R4URJ2"/>
<feature type="compositionally biased region" description="Low complexity" evidence="1">
    <location>
        <begin position="39"/>
        <end position="49"/>
    </location>
</feature>
<gene>
    <name evidence="3" type="ORF">E1292_41300</name>
</gene>
<dbReference type="InterPro" id="IPR000914">
    <property type="entry name" value="SBP_5_dom"/>
</dbReference>
<feature type="region of interest" description="Disordered" evidence="1">
    <location>
        <begin position="34"/>
        <end position="54"/>
    </location>
</feature>
<evidence type="ECO:0000313" key="3">
    <source>
        <dbReference type="EMBL" id="TDC92966.1"/>
    </source>
</evidence>
<evidence type="ECO:0000313" key="4">
    <source>
        <dbReference type="Proteomes" id="UP000295258"/>
    </source>
</evidence>